<dbReference type="Pfam" id="PF04480">
    <property type="entry name" value="DUF559"/>
    <property type="match status" value="1"/>
</dbReference>
<accession>A0AAW8EXE9</accession>
<sequence length="278" mass="30737">MLTPAGLLTNTDGVARTAWLMRHGCTKRELADAVTAGAVARLRRGVLALPDADPKLIIAARHGGALSCADALRHHGIWTLPRPDQKVHVWLGDSGRLHAHPQCKAFCTTHFSPGTARLGYAPVVVALIHAFRCLDREAFFAAYESAWNQRKISASDRRRIRKELPDSAGWMLDLARPDAQSGLESLLRFRLHLLGLTLESQVRIPGVGTVDFVIDRVILEVDGRENHAGAERRHNDLTRDAKSSVLGYETLRFDYAMVIYEWDRVVAAILAALARSMA</sequence>
<evidence type="ECO:0000313" key="2">
    <source>
        <dbReference type="EMBL" id="MDQ0647339.1"/>
    </source>
</evidence>
<gene>
    <name evidence="2" type="ORF">QFZ53_001535</name>
</gene>
<keyword evidence="2" id="KW-0378">Hydrolase</keyword>
<keyword evidence="2" id="KW-0540">Nuclease</keyword>
<dbReference type="Gene3D" id="3.40.960.10">
    <property type="entry name" value="VSR Endonuclease"/>
    <property type="match status" value="1"/>
</dbReference>
<organism evidence="2 3">
    <name type="scientific">Microbacterium natoriense</name>
    <dbReference type="NCBI Taxonomy" id="284570"/>
    <lineage>
        <taxon>Bacteria</taxon>
        <taxon>Bacillati</taxon>
        <taxon>Actinomycetota</taxon>
        <taxon>Actinomycetes</taxon>
        <taxon>Micrococcales</taxon>
        <taxon>Microbacteriaceae</taxon>
        <taxon>Microbacterium</taxon>
    </lineage>
</organism>
<reference evidence="2 3" key="1">
    <citation type="submission" date="2023-07" db="EMBL/GenBank/DDBJ databases">
        <title>Comparative genomics of wheat-associated soil bacteria to identify genetic determinants of phenazine resistance.</title>
        <authorList>
            <person name="Mouncey N."/>
        </authorList>
    </citation>
    <scope>NUCLEOTIDE SEQUENCE [LARGE SCALE GENOMIC DNA]</scope>
    <source>
        <strain evidence="2 3">W4I9-1</strain>
    </source>
</reference>
<feature type="domain" description="DUF559" evidence="1">
    <location>
        <begin position="192"/>
        <end position="273"/>
    </location>
</feature>
<evidence type="ECO:0000313" key="3">
    <source>
        <dbReference type="Proteomes" id="UP001244427"/>
    </source>
</evidence>
<dbReference type="GO" id="GO:0004519">
    <property type="term" value="F:endonuclease activity"/>
    <property type="evidence" value="ECO:0007669"/>
    <property type="project" value="UniProtKB-KW"/>
</dbReference>
<keyword evidence="3" id="KW-1185">Reference proteome</keyword>
<dbReference type="Proteomes" id="UP001244427">
    <property type="component" value="Unassembled WGS sequence"/>
</dbReference>
<dbReference type="AlphaFoldDB" id="A0AAW8EXE9"/>
<proteinExistence type="predicted"/>
<comment type="caution">
    <text evidence="2">The sequence shown here is derived from an EMBL/GenBank/DDBJ whole genome shotgun (WGS) entry which is preliminary data.</text>
</comment>
<dbReference type="InterPro" id="IPR007569">
    <property type="entry name" value="DUF559"/>
</dbReference>
<keyword evidence="2" id="KW-0255">Endonuclease</keyword>
<dbReference type="EMBL" id="JAUSXV010000001">
    <property type="protein sequence ID" value="MDQ0647339.1"/>
    <property type="molecule type" value="Genomic_DNA"/>
</dbReference>
<dbReference type="RefSeq" id="WP_307295142.1">
    <property type="nucleotide sequence ID" value="NZ_JAUSXV010000001.1"/>
</dbReference>
<evidence type="ECO:0000259" key="1">
    <source>
        <dbReference type="Pfam" id="PF04480"/>
    </source>
</evidence>
<name>A0AAW8EXE9_9MICO</name>
<protein>
    <submittedName>
        <fullName evidence="2">Very-short-patch-repair endonuclease</fullName>
    </submittedName>
</protein>